<dbReference type="OrthoDB" id="7334968at2"/>
<dbReference type="PANTHER" id="PTHR44846">
    <property type="entry name" value="MANNOSYL-D-GLYCERATE TRANSPORT/METABOLISM SYSTEM REPRESSOR MNGR-RELATED"/>
    <property type="match status" value="1"/>
</dbReference>
<dbReference type="PROSITE" id="PS50949">
    <property type="entry name" value="HTH_GNTR"/>
    <property type="match status" value="1"/>
</dbReference>
<dbReference type="InterPro" id="IPR050679">
    <property type="entry name" value="Bact_HTH_transcr_reg"/>
</dbReference>
<dbReference type="Gene3D" id="1.10.10.10">
    <property type="entry name" value="Winged helix-like DNA-binding domain superfamily/Winged helix DNA-binding domain"/>
    <property type="match status" value="1"/>
</dbReference>
<proteinExistence type="predicted"/>
<gene>
    <name evidence="6" type="ORF">D5400_12030</name>
</gene>
<organism evidence="6 7">
    <name type="scientific">Georhizobium profundi</name>
    <dbReference type="NCBI Taxonomy" id="2341112"/>
    <lineage>
        <taxon>Bacteria</taxon>
        <taxon>Pseudomonadati</taxon>
        <taxon>Pseudomonadota</taxon>
        <taxon>Alphaproteobacteria</taxon>
        <taxon>Hyphomicrobiales</taxon>
        <taxon>Rhizobiaceae</taxon>
        <taxon>Georhizobium</taxon>
    </lineage>
</organism>
<protein>
    <submittedName>
        <fullName evidence="6">GntR family transcriptional regulator</fullName>
    </submittedName>
</protein>
<dbReference type="GO" id="GO:0045892">
    <property type="term" value="P:negative regulation of DNA-templated transcription"/>
    <property type="evidence" value="ECO:0007669"/>
    <property type="project" value="TreeGrafter"/>
</dbReference>
<dbReference type="SUPFAM" id="SSF64288">
    <property type="entry name" value="Chorismate lyase-like"/>
    <property type="match status" value="1"/>
</dbReference>
<dbReference type="InterPro" id="IPR011663">
    <property type="entry name" value="UTRA"/>
</dbReference>
<evidence type="ECO:0000313" key="6">
    <source>
        <dbReference type="EMBL" id="AZN71904.1"/>
    </source>
</evidence>
<evidence type="ECO:0000259" key="5">
    <source>
        <dbReference type="PROSITE" id="PS50949"/>
    </source>
</evidence>
<dbReference type="PANTHER" id="PTHR44846:SF1">
    <property type="entry name" value="MANNOSYL-D-GLYCERATE TRANSPORT_METABOLISM SYSTEM REPRESSOR MNGR-RELATED"/>
    <property type="match status" value="1"/>
</dbReference>
<dbReference type="InterPro" id="IPR036388">
    <property type="entry name" value="WH-like_DNA-bd_sf"/>
</dbReference>
<dbReference type="SMART" id="SM00345">
    <property type="entry name" value="HTH_GNTR"/>
    <property type="match status" value="1"/>
</dbReference>
<reference evidence="6 7" key="1">
    <citation type="submission" date="2018-09" db="EMBL/GenBank/DDBJ databases">
        <title>Marinorhizobium profundi gen. nov., sp. nov., isolated from a deep-sea sediment sample from the New Britain Trench and proposal of Marinorhizobiaceae fam. nov. in the order Rhizobiales of the class Alphaproteobacteria.</title>
        <authorList>
            <person name="Cao J."/>
        </authorList>
    </citation>
    <scope>NUCLEOTIDE SEQUENCE [LARGE SCALE GENOMIC DNA]</scope>
    <source>
        <strain evidence="6 7">WS11</strain>
    </source>
</reference>
<feature type="region of interest" description="Disordered" evidence="4">
    <location>
        <begin position="290"/>
        <end position="314"/>
    </location>
</feature>
<dbReference type="CDD" id="cd07377">
    <property type="entry name" value="WHTH_GntR"/>
    <property type="match status" value="1"/>
</dbReference>
<dbReference type="KEGG" id="abaw:D5400_12030"/>
<keyword evidence="7" id="KW-1185">Reference proteome</keyword>
<dbReference type="SUPFAM" id="SSF46785">
    <property type="entry name" value="Winged helix' DNA-binding domain"/>
    <property type="match status" value="1"/>
</dbReference>
<dbReference type="Pfam" id="PF00392">
    <property type="entry name" value="GntR"/>
    <property type="match status" value="1"/>
</dbReference>
<evidence type="ECO:0000256" key="3">
    <source>
        <dbReference type="ARBA" id="ARBA00023163"/>
    </source>
</evidence>
<dbReference type="GO" id="GO:0003700">
    <property type="term" value="F:DNA-binding transcription factor activity"/>
    <property type="evidence" value="ECO:0007669"/>
    <property type="project" value="InterPro"/>
</dbReference>
<dbReference type="Proteomes" id="UP000268192">
    <property type="component" value="Chromosome"/>
</dbReference>
<dbReference type="InterPro" id="IPR036390">
    <property type="entry name" value="WH_DNA-bd_sf"/>
</dbReference>
<accession>A0A3Q8XRE2</accession>
<dbReference type="EMBL" id="CP032509">
    <property type="protein sequence ID" value="AZN71904.1"/>
    <property type="molecule type" value="Genomic_DNA"/>
</dbReference>
<dbReference type="Pfam" id="PF07702">
    <property type="entry name" value="UTRA"/>
    <property type="match status" value="1"/>
</dbReference>
<name>A0A3Q8XRE2_9HYPH</name>
<sequence length="314" mass="34971">MLVIMIYCYINSQRQQLGCFSVVSRTEIDEAHGRKPATASSRRSRIDPASRVPLYHQILVILRNQIFSGELQLGAVLPGEQELAELFNVSRITAKRALNELADAGLVVRERGRGTRVSDTPPPPTLKTSVEGWFENISLMGVATDVAVLEFDYVPASPDVAQALSIPAGTTVQRTVRVRYLDGEPMSHLLTFVPEDIGRSFDRDEMGNFALLTLLERSGVKVADARQTVSAALAEPDIASALSIHAGSALIDVKRVVRDTRARPVEYIRVLYRPDKYQFEMNLKRVHKREGMHWQSETPNMPPEIAPNNKNNRG</sequence>
<evidence type="ECO:0000313" key="7">
    <source>
        <dbReference type="Proteomes" id="UP000268192"/>
    </source>
</evidence>
<evidence type="ECO:0000256" key="4">
    <source>
        <dbReference type="SAM" id="MobiDB-lite"/>
    </source>
</evidence>
<dbReference type="PRINTS" id="PR00035">
    <property type="entry name" value="HTHGNTR"/>
</dbReference>
<dbReference type="SMART" id="SM00866">
    <property type="entry name" value="UTRA"/>
    <property type="match status" value="1"/>
</dbReference>
<dbReference type="GO" id="GO:0003677">
    <property type="term" value="F:DNA binding"/>
    <property type="evidence" value="ECO:0007669"/>
    <property type="project" value="UniProtKB-KW"/>
</dbReference>
<feature type="domain" description="HTH gntR-type" evidence="5">
    <location>
        <begin position="52"/>
        <end position="120"/>
    </location>
</feature>
<dbReference type="InterPro" id="IPR000524">
    <property type="entry name" value="Tscrpt_reg_HTH_GntR"/>
</dbReference>
<keyword evidence="2" id="KW-0238">DNA-binding</keyword>
<keyword evidence="1" id="KW-0805">Transcription regulation</keyword>
<dbReference type="AlphaFoldDB" id="A0A3Q8XRE2"/>
<dbReference type="InterPro" id="IPR028978">
    <property type="entry name" value="Chorismate_lyase_/UTRA_dom_sf"/>
</dbReference>
<dbReference type="Gene3D" id="3.40.1410.10">
    <property type="entry name" value="Chorismate lyase-like"/>
    <property type="match status" value="1"/>
</dbReference>
<keyword evidence="3" id="KW-0804">Transcription</keyword>
<evidence type="ECO:0000256" key="1">
    <source>
        <dbReference type="ARBA" id="ARBA00023015"/>
    </source>
</evidence>
<evidence type="ECO:0000256" key="2">
    <source>
        <dbReference type="ARBA" id="ARBA00023125"/>
    </source>
</evidence>